<organism evidence="3 4">
    <name type="scientific">Candidatus Uhrbacteria bacterium GW2011_GWF2_44_350</name>
    <dbReference type="NCBI Taxonomy" id="1619000"/>
    <lineage>
        <taxon>Bacteria</taxon>
        <taxon>Candidatus Uhriibacteriota</taxon>
    </lineage>
</organism>
<evidence type="ECO:0000313" key="4">
    <source>
        <dbReference type="Proteomes" id="UP000034154"/>
    </source>
</evidence>
<keyword evidence="1" id="KW-0472">Membrane</keyword>
<proteinExistence type="predicted"/>
<dbReference type="AlphaFoldDB" id="A0A0G1J9N0"/>
<protein>
    <submittedName>
        <fullName evidence="3">Uncharacterized protein</fullName>
    </submittedName>
</protein>
<dbReference type="Proteomes" id="UP000034154">
    <property type="component" value="Unassembled WGS sequence"/>
</dbReference>
<reference evidence="3 4" key="1">
    <citation type="journal article" date="2015" name="Nature">
        <title>rRNA introns, odd ribosomes, and small enigmatic genomes across a large radiation of phyla.</title>
        <authorList>
            <person name="Brown C.T."/>
            <person name="Hug L.A."/>
            <person name="Thomas B.C."/>
            <person name="Sharon I."/>
            <person name="Castelle C.J."/>
            <person name="Singh A."/>
            <person name="Wilkins M.J."/>
            <person name="Williams K.H."/>
            <person name="Banfield J.F."/>
        </authorList>
    </citation>
    <scope>NUCLEOTIDE SEQUENCE [LARGE SCALE GENOMIC DNA]</scope>
</reference>
<dbReference type="InterPro" id="IPR043993">
    <property type="entry name" value="T4SS_pilin"/>
</dbReference>
<keyword evidence="1" id="KW-0812">Transmembrane</keyword>
<evidence type="ECO:0000313" key="3">
    <source>
        <dbReference type="EMBL" id="KKT68000.1"/>
    </source>
</evidence>
<evidence type="ECO:0000256" key="2">
    <source>
        <dbReference type="SAM" id="SignalP"/>
    </source>
</evidence>
<sequence>MNKIKSLLAGLTIFVLSAPLIARADVVGVNGMFGGTSTNGSEFANTAGLGSGDLVTAIAYFIRVGLGFLGVAAVVIILIGGFKWVTAGGEEEKVKKAKKYIFQGLIGLIIVLSAYTIATFALGAVTEAMSPSVE</sequence>
<keyword evidence="2" id="KW-0732">Signal</keyword>
<comment type="caution">
    <text evidence="3">The sequence shown here is derived from an EMBL/GenBank/DDBJ whole genome shotgun (WGS) entry which is preliminary data.</text>
</comment>
<accession>A0A0G1J9N0</accession>
<dbReference type="EMBL" id="LCJB01000090">
    <property type="protein sequence ID" value="KKT68000.1"/>
    <property type="molecule type" value="Genomic_DNA"/>
</dbReference>
<keyword evidence="1" id="KW-1133">Transmembrane helix</keyword>
<feature type="transmembrane region" description="Helical" evidence="1">
    <location>
        <begin position="57"/>
        <end position="79"/>
    </location>
</feature>
<evidence type="ECO:0000256" key="1">
    <source>
        <dbReference type="SAM" id="Phobius"/>
    </source>
</evidence>
<feature type="transmembrane region" description="Helical" evidence="1">
    <location>
        <begin position="100"/>
        <end position="125"/>
    </location>
</feature>
<dbReference type="Pfam" id="PF18895">
    <property type="entry name" value="T4SS_pilin"/>
    <property type="match status" value="1"/>
</dbReference>
<feature type="chain" id="PRO_5002537896" evidence="2">
    <location>
        <begin position="25"/>
        <end position="134"/>
    </location>
</feature>
<feature type="signal peptide" evidence="2">
    <location>
        <begin position="1"/>
        <end position="24"/>
    </location>
</feature>
<name>A0A0G1J9N0_9BACT</name>
<gene>
    <name evidence="3" type="ORF">UW63_C0090G0007</name>
</gene>